<feature type="region of interest" description="Disordered" evidence="1">
    <location>
        <begin position="71"/>
        <end position="110"/>
    </location>
</feature>
<accession>A0A5N6Q9C3</accession>
<proteinExistence type="predicted"/>
<evidence type="ECO:0000313" key="2">
    <source>
        <dbReference type="EMBL" id="KAE7995852.1"/>
    </source>
</evidence>
<feature type="compositionally biased region" description="Basic and acidic residues" evidence="1">
    <location>
        <begin position="372"/>
        <end position="384"/>
    </location>
</feature>
<name>A0A5N6Q9C3_9ROSI</name>
<gene>
    <name evidence="2" type="ORF">FH972_000617</name>
</gene>
<sequence>MGEIKLNFSAPLMSVRRFSSPIPSEDRRNRKIIENYPPTRQLALPFNRSELDLDQVTEPVAVPFHWEQIPGRAKNVHGPQPQPPVEASTTPRLPPGRSLDVLKQPSEKECKDTKRFSFKIEAYPSNDDLIKLESSKEGINEKGSSDLEDGSDVYSDALETLSPTDSFSMNYSASGLSGSDGPDVKPSGTFSTDPETRDFMMSRFLPAAKAMALEPHRYASRKQDMLPEQPREVKRVVSEDRRTLLNQNKLDIIPLYGQNKDEEESEDDEEDHDNSGNNSAKGCGLFPSLRLKNSLCLLSPVPGIRDRMQGSASSTRDTVRPGKTAYSRSLTQTTRKHAWGAVHDSKLDYGVRPAELQKVDKKQTGESSRFTRSGELHKVDKKQTGESTRFTRSGELQKVDKKQTGESSRFTRSGELQTIGRFSPYRGSGGAGVSPYRNKASQSPFRGVRFLGVPKEVENIKANKFNLYVEGTNKNKQRSGSMSPAVEKTLYVDTVNTAEISLSNSRSLETKGWIYSSGEDLETSLEGKMFEETTNAESVFQDIKCLNISTEGDILESFVSVDADLSSMSEISHLKGQDVMMDGSGQDQGLDKRSWSLECSKPITEGNLNINSDQIRRADDPGNADSSSVNSPLPPALPKSPSESWLWRTLPSISSRNLFSHSNLGTHKHLKKHAPKTSSTNTKWETIVKTSHLRHDHVRFSEVMASLFNFMELITHVSQKSKT</sequence>
<feature type="compositionally biased region" description="Acidic residues" evidence="1">
    <location>
        <begin position="261"/>
        <end position="272"/>
    </location>
</feature>
<feature type="region of interest" description="Disordered" evidence="1">
    <location>
        <begin position="606"/>
        <end position="642"/>
    </location>
</feature>
<evidence type="ECO:0000313" key="3">
    <source>
        <dbReference type="Proteomes" id="UP000327013"/>
    </source>
</evidence>
<dbReference type="Pfam" id="PF05097">
    <property type="entry name" value="DUF688"/>
    <property type="match status" value="2"/>
</dbReference>
<reference evidence="2 3" key="1">
    <citation type="submission" date="2019-06" db="EMBL/GenBank/DDBJ databases">
        <title>A chromosomal-level reference genome of Carpinus fangiana (Coryloideae, Betulaceae).</title>
        <authorList>
            <person name="Yang X."/>
            <person name="Wang Z."/>
            <person name="Zhang L."/>
            <person name="Hao G."/>
            <person name="Liu J."/>
            <person name="Yang Y."/>
        </authorList>
    </citation>
    <scope>NUCLEOTIDE SEQUENCE [LARGE SCALE GENOMIC DNA]</scope>
    <source>
        <strain evidence="2">Cfa_2016G</strain>
        <tissue evidence="2">Leaf</tissue>
    </source>
</reference>
<dbReference type="PANTHER" id="PTHR33671">
    <property type="entry name" value="N-METHYLTRANSFERASE, PUTATIVE (DUF688)-RELATED"/>
    <property type="match status" value="1"/>
</dbReference>
<feature type="region of interest" description="Disordered" evidence="1">
    <location>
        <begin position="360"/>
        <end position="410"/>
    </location>
</feature>
<dbReference type="Proteomes" id="UP000327013">
    <property type="component" value="Chromosome 1"/>
</dbReference>
<feature type="region of interest" description="Disordered" evidence="1">
    <location>
        <begin position="172"/>
        <end position="197"/>
    </location>
</feature>
<dbReference type="EMBL" id="CM017321">
    <property type="protein sequence ID" value="KAE7995852.1"/>
    <property type="molecule type" value="Genomic_DNA"/>
</dbReference>
<feature type="compositionally biased region" description="Basic and acidic residues" evidence="1">
    <location>
        <begin position="395"/>
        <end position="404"/>
    </location>
</feature>
<evidence type="ECO:0000256" key="1">
    <source>
        <dbReference type="SAM" id="MobiDB-lite"/>
    </source>
</evidence>
<dbReference type="AlphaFoldDB" id="A0A5N6Q9C3"/>
<dbReference type="InterPro" id="IPR007789">
    <property type="entry name" value="DUF688"/>
</dbReference>
<dbReference type="PANTHER" id="PTHR33671:SF3">
    <property type="entry name" value="F28N24.8 PROTEIN"/>
    <property type="match status" value="1"/>
</dbReference>
<organism evidence="2 3">
    <name type="scientific">Carpinus fangiana</name>
    <dbReference type="NCBI Taxonomy" id="176857"/>
    <lineage>
        <taxon>Eukaryota</taxon>
        <taxon>Viridiplantae</taxon>
        <taxon>Streptophyta</taxon>
        <taxon>Embryophyta</taxon>
        <taxon>Tracheophyta</taxon>
        <taxon>Spermatophyta</taxon>
        <taxon>Magnoliopsida</taxon>
        <taxon>eudicotyledons</taxon>
        <taxon>Gunneridae</taxon>
        <taxon>Pentapetalae</taxon>
        <taxon>rosids</taxon>
        <taxon>fabids</taxon>
        <taxon>Fagales</taxon>
        <taxon>Betulaceae</taxon>
        <taxon>Carpinus</taxon>
    </lineage>
</organism>
<keyword evidence="3" id="KW-1185">Reference proteome</keyword>
<feature type="region of interest" description="Disordered" evidence="1">
    <location>
        <begin position="307"/>
        <end position="334"/>
    </location>
</feature>
<protein>
    <submittedName>
        <fullName evidence="2">Uncharacterized protein</fullName>
    </submittedName>
</protein>
<dbReference type="OrthoDB" id="677721at2759"/>
<feature type="region of interest" description="Disordered" evidence="1">
    <location>
        <begin position="253"/>
        <end position="281"/>
    </location>
</feature>